<evidence type="ECO:0000256" key="2">
    <source>
        <dbReference type="SAM" id="Phobius"/>
    </source>
</evidence>
<reference evidence="3 4" key="1">
    <citation type="submission" date="2016-05" db="EMBL/GenBank/DDBJ databases">
        <title>Draft Genome Sequence of Algibacter sp. Strain SK-16 Isolated from the Surface Water of Aburatsubo Inlet.</title>
        <authorList>
            <person name="Wong S.-K."/>
            <person name="Yoshizawa S."/>
            <person name="Nakajima Y."/>
            <person name="Ogura Y."/>
            <person name="Tetsuya H."/>
            <person name="Hamasaki K."/>
        </authorList>
    </citation>
    <scope>NUCLEOTIDE SEQUENCE [LARGE SCALE GENOMIC DNA]</scope>
    <source>
        <strain evidence="3 4">SK-16</strain>
    </source>
</reference>
<protein>
    <recommendedName>
        <fullName evidence="5">Polymer-forming cytoskeletal protein</fullName>
    </recommendedName>
</protein>
<keyword evidence="2" id="KW-0472">Membrane</keyword>
<sequence length="446" mass="50579">MSITFRHKKYDKNIPDSGKSKNNNKLKNNNNYIVKTKCKLKAASLINAIFICVIISIFCGCLILISHYQNILNNSLFFKEDLISRNRSSFNYFLNNSESINYNEVKEIDVFEDGIISYLEKKNWGFYDILICKTIFKNDTINKIALVGNIKNDVNDLALYVTNYDKTLKLSGNIRILGDLKIPDSKTEQVYINGQKGNTIQLKGKQLKSSKRLPKIEKDIYLDISNLPRLNPNNIYKKPIVVNEFDSPTKVINLDNISVFKDVTCKGNFVLSSSNKLEIDSSAKLNDVVVIAPSVRVRSGFRGNIQIIAKEEVFVENNVSLLYPSSIYIKNDVDSVSVKIMANSKLAGGIVIDGNMYNSSLKRQLTIDEKAIIIGNVYCYGRTQLKGDIIGNIYTDRFFLETNASNYENVILNASIDKEALSEMFIELPLFNNTTNKKEYAVIKEF</sequence>
<keyword evidence="2" id="KW-0812">Transmembrane</keyword>
<dbReference type="STRING" id="1849968.A8C32_10470"/>
<dbReference type="AlphaFoldDB" id="A0A1E5TCT2"/>
<dbReference type="EMBL" id="MDJD01000007">
    <property type="protein sequence ID" value="OEK09149.1"/>
    <property type="molecule type" value="Genomic_DNA"/>
</dbReference>
<evidence type="ECO:0008006" key="5">
    <source>
        <dbReference type="Google" id="ProtNLM"/>
    </source>
</evidence>
<feature type="transmembrane region" description="Helical" evidence="2">
    <location>
        <begin position="45"/>
        <end position="68"/>
    </location>
</feature>
<accession>A0A1E5TCT2</accession>
<proteinExistence type="predicted"/>
<organism evidence="3 4">
    <name type="scientific">Flavivirga aquatica</name>
    <dbReference type="NCBI Taxonomy" id="1849968"/>
    <lineage>
        <taxon>Bacteria</taxon>
        <taxon>Pseudomonadati</taxon>
        <taxon>Bacteroidota</taxon>
        <taxon>Flavobacteriia</taxon>
        <taxon>Flavobacteriales</taxon>
        <taxon>Flavobacteriaceae</taxon>
        <taxon>Flavivirga</taxon>
    </lineage>
</organism>
<keyword evidence="4" id="KW-1185">Reference proteome</keyword>
<dbReference type="Proteomes" id="UP000095713">
    <property type="component" value="Unassembled WGS sequence"/>
</dbReference>
<evidence type="ECO:0000313" key="4">
    <source>
        <dbReference type="Proteomes" id="UP000095713"/>
    </source>
</evidence>
<keyword evidence="2" id="KW-1133">Transmembrane helix</keyword>
<name>A0A1E5TCT2_9FLAO</name>
<feature type="region of interest" description="Disordered" evidence="1">
    <location>
        <begin position="1"/>
        <end position="23"/>
    </location>
</feature>
<dbReference type="OrthoDB" id="1004942at2"/>
<evidence type="ECO:0000313" key="3">
    <source>
        <dbReference type="EMBL" id="OEK09149.1"/>
    </source>
</evidence>
<gene>
    <name evidence="3" type="ORF">A8C32_10470</name>
</gene>
<feature type="compositionally biased region" description="Basic residues" evidence="1">
    <location>
        <begin position="1"/>
        <end position="10"/>
    </location>
</feature>
<comment type="caution">
    <text evidence="3">The sequence shown here is derived from an EMBL/GenBank/DDBJ whole genome shotgun (WGS) entry which is preliminary data.</text>
</comment>
<dbReference type="RefSeq" id="WP_069828586.1">
    <property type="nucleotide sequence ID" value="NZ_MDJD01000007.1"/>
</dbReference>
<evidence type="ECO:0000256" key="1">
    <source>
        <dbReference type="SAM" id="MobiDB-lite"/>
    </source>
</evidence>